<evidence type="ECO:0000256" key="4">
    <source>
        <dbReference type="ARBA" id="ARBA00022272"/>
    </source>
</evidence>
<evidence type="ECO:0000256" key="3">
    <source>
        <dbReference type="ARBA" id="ARBA00012572"/>
    </source>
</evidence>
<dbReference type="PANTHER" id="PTHR42894">
    <property type="entry name" value="N-(5'-PHOSPHORIBOSYL)ANTHRANILATE ISOMERASE"/>
    <property type="match status" value="1"/>
</dbReference>
<evidence type="ECO:0000256" key="5">
    <source>
        <dbReference type="ARBA" id="ARBA00022605"/>
    </source>
</evidence>
<reference evidence="12 14" key="2">
    <citation type="journal article" date="2016" name="Front. Microbiol.">
        <title>Industrial Acetogenic Biocatalysts: A Comparative Metabolic and Genomic Analysis.</title>
        <authorList>
            <person name="Bengelsdorf F."/>
            <person name="Poehlein A."/>
            <person name="Sonja S."/>
            <person name="Erz C."/>
            <person name="Hummel T."/>
            <person name="Hoffmeister S."/>
            <person name="Daniel R."/>
            <person name="Durre P."/>
        </authorList>
    </citation>
    <scope>NUCLEOTIDE SEQUENCE [LARGE SCALE GENOMIC DNA]</scope>
    <source>
        <strain evidence="12 14">PTA-10522</strain>
    </source>
</reference>
<dbReference type="PATRIC" id="fig|1705578.3.peg.916"/>
<dbReference type="RefSeq" id="WP_063601290.1">
    <property type="nucleotide sequence ID" value="NZ_LITQ01000016.1"/>
</dbReference>
<dbReference type="HAMAP" id="MF_00135">
    <property type="entry name" value="PRAI"/>
    <property type="match status" value="1"/>
</dbReference>
<accession>A0A162LFK7</accession>
<organism evidence="11 13">
    <name type="scientific">Clostridium coskatii</name>
    <dbReference type="NCBI Taxonomy" id="1705578"/>
    <lineage>
        <taxon>Bacteria</taxon>
        <taxon>Bacillati</taxon>
        <taxon>Bacillota</taxon>
        <taxon>Clostridia</taxon>
        <taxon>Eubacteriales</taxon>
        <taxon>Clostridiaceae</taxon>
        <taxon>Clostridium</taxon>
    </lineage>
</organism>
<dbReference type="InterPro" id="IPR013785">
    <property type="entry name" value="Aldolase_TIM"/>
</dbReference>
<keyword evidence="6 9" id="KW-0822">Tryptophan biosynthesis</keyword>
<evidence type="ECO:0000256" key="1">
    <source>
        <dbReference type="ARBA" id="ARBA00001164"/>
    </source>
</evidence>
<dbReference type="Pfam" id="PF00697">
    <property type="entry name" value="PRAI"/>
    <property type="match status" value="1"/>
</dbReference>
<dbReference type="InterPro" id="IPR044643">
    <property type="entry name" value="TrpF_fam"/>
</dbReference>
<dbReference type="Proteomes" id="UP000077384">
    <property type="component" value="Unassembled WGS sequence"/>
</dbReference>
<dbReference type="Proteomes" id="UP000093694">
    <property type="component" value="Unassembled WGS sequence"/>
</dbReference>
<dbReference type="CDD" id="cd00405">
    <property type="entry name" value="PRAI"/>
    <property type="match status" value="1"/>
</dbReference>
<dbReference type="InterPro" id="IPR011060">
    <property type="entry name" value="RibuloseP-bd_barrel"/>
</dbReference>
<keyword evidence="8 9" id="KW-0413">Isomerase</keyword>
<evidence type="ECO:0000259" key="10">
    <source>
        <dbReference type="Pfam" id="PF00697"/>
    </source>
</evidence>
<proteinExistence type="inferred from homology"/>
<evidence type="ECO:0000256" key="2">
    <source>
        <dbReference type="ARBA" id="ARBA00004664"/>
    </source>
</evidence>
<gene>
    <name evidence="9 11" type="primary">trpF</name>
    <name evidence="12" type="ORF">CLCOS_12410</name>
    <name evidence="11" type="ORF">WX73_00535</name>
</gene>
<comment type="caution">
    <text evidence="11">The sequence shown here is derived from an EMBL/GenBank/DDBJ whole genome shotgun (WGS) entry which is preliminary data.</text>
</comment>
<keyword evidence="5 9" id="KW-0028">Amino-acid biosynthesis</keyword>
<dbReference type="UniPathway" id="UPA00035">
    <property type="reaction ID" value="UER00042"/>
</dbReference>
<evidence type="ECO:0000256" key="7">
    <source>
        <dbReference type="ARBA" id="ARBA00023141"/>
    </source>
</evidence>
<evidence type="ECO:0000313" key="14">
    <source>
        <dbReference type="Proteomes" id="UP000093694"/>
    </source>
</evidence>
<comment type="catalytic activity">
    <reaction evidence="1 9">
        <text>N-(5-phospho-beta-D-ribosyl)anthranilate = 1-(2-carboxyphenylamino)-1-deoxy-D-ribulose 5-phosphate</text>
        <dbReference type="Rhea" id="RHEA:21540"/>
        <dbReference type="ChEBI" id="CHEBI:18277"/>
        <dbReference type="ChEBI" id="CHEBI:58613"/>
        <dbReference type="EC" id="5.3.1.24"/>
    </reaction>
</comment>
<dbReference type="Gene3D" id="3.20.20.70">
    <property type="entry name" value="Aldolase class I"/>
    <property type="match status" value="1"/>
</dbReference>
<dbReference type="AlphaFoldDB" id="A0A162LFK7"/>
<dbReference type="EC" id="5.3.1.24" evidence="3 9"/>
<dbReference type="PANTHER" id="PTHR42894:SF1">
    <property type="entry name" value="N-(5'-PHOSPHORIBOSYL)ANTHRANILATE ISOMERASE"/>
    <property type="match status" value="1"/>
</dbReference>
<comment type="similarity">
    <text evidence="9">Belongs to the TrpF family.</text>
</comment>
<sequence>MTLVKICGIRRVEDVEILNKLLPDYAGFVFCESKRQVTLKLAEELIKNLDKKIRPVGVFQNNTLEEVKNTAEMLKLDVIQLHGREDESYIKNLYPFKIWKSVSIDGKDILDNVKHKIDKISNYNVEAVLVDSSVGGKIGGTGINFNWNVLKNLNINKKLVLAGGLNLDNINTALECVKPYAVDVSSGVEENGVKSFEKIDQFIKKVRNF</sequence>
<dbReference type="EMBL" id="LITQ01000016">
    <property type="protein sequence ID" value="OAA92866.1"/>
    <property type="molecule type" value="Genomic_DNA"/>
</dbReference>
<dbReference type="InterPro" id="IPR001240">
    <property type="entry name" value="PRAI_dom"/>
</dbReference>
<dbReference type="SUPFAM" id="SSF51366">
    <property type="entry name" value="Ribulose-phoshate binding barrel"/>
    <property type="match status" value="1"/>
</dbReference>
<evidence type="ECO:0000313" key="11">
    <source>
        <dbReference type="EMBL" id="OAA92866.1"/>
    </source>
</evidence>
<dbReference type="GO" id="GO:0004640">
    <property type="term" value="F:phosphoribosylanthranilate isomerase activity"/>
    <property type="evidence" value="ECO:0007669"/>
    <property type="project" value="UniProtKB-UniRule"/>
</dbReference>
<keyword evidence="14" id="KW-1185">Reference proteome</keyword>
<dbReference type="GO" id="GO:0000162">
    <property type="term" value="P:L-tryptophan biosynthetic process"/>
    <property type="evidence" value="ECO:0007669"/>
    <property type="project" value="UniProtKB-UniRule"/>
</dbReference>
<evidence type="ECO:0000313" key="12">
    <source>
        <dbReference type="EMBL" id="OBR95808.1"/>
    </source>
</evidence>
<evidence type="ECO:0000256" key="8">
    <source>
        <dbReference type="ARBA" id="ARBA00023235"/>
    </source>
</evidence>
<reference evidence="11 13" key="1">
    <citation type="journal article" date="2015" name="Biotechnol. Bioeng.">
        <title>Genome sequence and phenotypic characterization of Caulobacter segnis.</title>
        <authorList>
            <person name="Patel S."/>
            <person name="Fletcher B."/>
            <person name="Scott D.C."/>
            <person name="Ely B."/>
        </authorList>
    </citation>
    <scope>NUCLEOTIDE SEQUENCE [LARGE SCALE GENOMIC DNA]</scope>
    <source>
        <strain evidence="11 13">PS02</strain>
    </source>
</reference>
<evidence type="ECO:0000313" key="13">
    <source>
        <dbReference type="Proteomes" id="UP000077384"/>
    </source>
</evidence>
<evidence type="ECO:0000256" key="9">
    <source>
        <dbReference type="HAMAP-Rule" id="MF_00135"/>
    </source>
</evidence>
<feature type="domain" description="N-(5'phosphoribosyl) anthranilate isomerase (PRAI)" evidence="10">
    <location>
        <begin position="4"/>
        <end position="204"/>
    </location>
</feature>
<protein>
    <recommendedName>
        <fullName evidence="4 9">N-(5'-phosphoribosyl)anthranilate isomerase</fullName>
        <shortName evidence="9">PRAI</shortName>
        <ecNumber evidence="3 9">5.3.1.24</ecNumber>
    </recommendedName>
</protein>
<keyword evidence="7 9" id="KW-0057">Aromatic amino acid biosynthesis</keyword>
<comment type="pathway">
    <text evidence="2 9">Amino-acid biosynthesis; L-tryptophan biosynthesis; L-tryptophan from chorismate: step 3/5.</text>
</comment>
<name>A0A162LFK7_9CLOT</name>
<evidence type="ECO:0000256" key="6">
    <source>
        <dbReference type="ARBA" id="ARBA00022822"/>
    </source>
</evidence>
<dbReference type="EMBL" id="LROR01000036">
    <property type="protein sequence ID" value="OBR95808.1"/>
    <property type="molecule type" value="Genomic_DNA"/>
</dbReference>